<dbReference type="EC" id="3.5.1.-" evidence="1"/>
<proteinExistence type="predicted"/>
<comment type="caution">
    <text evidence="1">The sequence shown here is derived from an EMBL/GenBank/DDBJ whole genome shotgun (WGS) entry which is preliminary data.</text>
</comment>
<accession>A0ACC7LZW3</accession>
<name>A0ACC7LZW3_9PSED</name>
<protein>
    <submittedName>
        <fullName evidence="1">PIG-L deacetylase family protein</fullName>
        <ecNumber evidence="1">3.5.1.-</ecNumber>
    </submittedName>
</protein>
<sequence>MSKTILVVAAHSDDEALGCAGTLARHVAEGDTVHAVFLADGVSSRESYNPEELNQRMKATEQARKILGIHSLEYLNLPDNKLDSLPLIDIIQPLEKVIASIDPQVIYTHHNGDLNVDHRLTHQAVLTACRPLPNSRVKEILTFEVMSSTEWNSPNHLPFLPNLFVDISKYLDEKIGALQAYALEMRNSPHSRSIEHLRSLAQHRGHCIGVEAAEAFMVIRIVR</sequence>
<keyword evidence="2" id="KW-1185">Reference proteome</keyword>
<evidence type="ECO:0000313" key="1">
    <source>
        <dbReference type="EMBL" id="MFJ1340583.1"/>
    </source>
</evidence>
<organism evidence="1 2">
    <name type="scientific">Pseudomonas caricapapayae</name>
    <dbReference type="NCBI Taxonomy" id="46678"/>
    <lineage>
        <taxon>Bacteria</taxon>
        <taxon>Pseudomonadati</taxon>
        <taxon>Pseudomonadota</taxon>
        <taxon>Gammaproteobacteria</taxon>
        <taxon>Pseudomonadales</taxon>
        <taxon>Pseudomonadaceae</taxon>
        <taxon>Pseudomonas</taxon>
    </lineage>
</organism>
<gene>
    <name evidence="1" type="ORF">ACIKP7_20880</name>
</gene>
<reference evidence="1" key="1">
    <citation type="submission" date="2024-10" db="EMBL/GenBank/DDBJ databases">
        <title>Aeromonas and Pseudomonas from the Cagarras Archipelago, Rio de Janeiro, Brazil.</title>
        <authorList>
            <person name="Canellas A.L.B."/>
            <person name="Laport M.S."/>
        </authorList>
    </citation>
    <scope>NUCLEOTIDE SEQUENCE</scope>
    <source>
        <strain evidence="1">ACP-7</strain>
    </source>
</reference>
<keyword evidence="1" id="KW-0378">Hydrolase</keyword>
<dbReference type="EMBL" id="JBIUGF010000083">
    <property type="protein sequence ID" value="MFJ1340583.1"/>
    <property type="molecule type" value="Genomic_DNA"/>
</dbReference>
<dbReference type="Proteomes" id="UP001615411">
    <property type="component" value="Unassembled WGS sequence"/>
</dbReference>
<evidence type="ECO:0000313" key="2">
    <source>
        <dbReference type="Proteomes" id="UP001615411"/>
    </source>
</evidence>